<keyword evidence="2" id="KW-1185">Reference proteome</keyword>
<proteinExistence type="predicted"/>
<dbReference type="EMBL" id="JANJQO010000409">
    <property type="protein sequence ID" value="KAJ2978091.1"/>
    <property type="molecule type" value="Genomic_DNA"/>
</dbReference>
<reference evidence="1" key="1">
    <citation type="submission" date="2022-08" db="EMBL/GenBank/DDBJ databases">
        <title>Genome Sequence of Lecanicillium fungicola.</title>
        <authorList>
            <person name="Buettner E."/>
        </authorList>
    </citation>
    <scope>NUCLEOTIDE SEQUENCE</scope>
    <source>
        <strain evidence="1">Babe33</strain>
    </source>
</reference>
<name>A0ACC1NGW4_9HYPO</name>
<accession>A0ACC1NGW4</accession>
<gene>
    <name evidence="1" type="ORF">NQ176_g4009</name>
</gene>
<protein>
    <submittedName>
        <fullName evidence="1">Uncharacterized protein</fullName>
    </submittedName>
</protein>
<comment type="caution">
    <text evidence="1">The sequence shown here is derived from an EMBL/GenBank/DDBJ whole genome shotgun (WGS) entry which is preliminary data.</text>
</comment>
<organism evidence="1 2">
    <name type="scientific">Zarea fungicola</name>
    <dbReference type="NCBI Taxonomy" id="93591"/>
    <lineage>
        <taxon>Eukaryota</taxon>
        <taxon>Fungi</taxon>
        <taxon>Dikarya</taxon>
        <taxon>Ascomycota</taxon>
        <taxon>Pezizomycotina</taxon>
        <taxon>Sordariomycetes</taxon>
        <taxon>Hypocreomycetidae</taxon>
        <taxon>Hypocreales</taxon>
        <taxon>Cordycipitaceae</taxon>
        <taxon>Zarea</taxon>
    </lineage>
</organism>
<sequence length="92" mass="10773">MFSRRWGLSDRDFMDVWNENFWITTSGMFDLPSLECCLKVCSEDRILYSLDYPFEDPKEGADFMVEVERSGLVSPEQFEMICSGNAKKLLRI</sequence>
<evidence type="ECO:0000313" key="1">
    <source>
        <dbReference type="EMBL" id="KAJ2978091.1"/>
    </source>
</evidence>
<evidence type="ECO:0000313" key="2">
    <source>
        <dbReference type="Proteomes" id="UP001143910"/>
    </source>
</evidence>
<dbReference type="Proteomes" id="UP001143910">
    <property type="component" value="Unassembled WGS sequence"/>
</dbReference>